<evidence type="ECO:0000313" key="2">
    <source>
        <dbReference type="EMBL" id="TQD97551.1"/>
    </source>
</evidence>
<evidence type="ECO:0000256" key="1">
    <source>
        <dbReference type="SAM" id="MobiDB-lite"/>
    </source>
</evidence>
<organism evidence="2 3">
    <name type="scientific">Malus baccata</name>
    <name type="common">Siberian crab apple</name>
    <name type="synonym">Pyrus baccata</name>
    <dbReference type="NCBI Taxonomy" id="106549"/>
    <lineage>
        <taxon>Eukaryota</taxon>
        <taxon>Viridiplantae</taxon>
        <taxon>Streptophyta</taxon>
        <taxon>Embryophyta</taxon>
        <taxon>Tracheophyta</taxon>
        <taxon>Spermatophyta</taxon>
        <taxon>Magnoliopsida</taxon>
        <taxon>eudicotyledons</taxon>
        <taxon>Gunneridae</taxon>
        <taxon>Pentapetalae</taxon>
        <taxon>rosids</taxon>
        <taxon>fabids</taxon>
        <taxon>Rosales</taxon>
        <taxon>Rosaceae</taxon>
        <taxon>Amygdaloideae</taxon>
        <taxon>Maleae</taxon>
        <taxon>Malus</taxon>
    </lineage>
</organism>
<gene>
    <name evidence="2" type="ORF">C1H46_016811</name>
</gene>
<feature type="compositionally biased region" description="Polar residues" evidence="1">
    <location>
        <begin position="67"/>
        <end position="93"/>
    </location>
</feature>
<comment type="caution">
    <text evidence="2">The sequence shown here is derived from an EMBL/GenBank/DDBJ whole genome shotgun (WGS) entry which is preliminary data.</text>
</comment>
<keyword evidence="3" id="KW-1185">Reference proteome</keyword>
<evidence type="ECO:0000313" key="3">
    <source>
        <dbReference type="Proteomes" id="UP000315295"/>
    </source>
</evidence>
<protein>
    <submittedName>
        <fullName evidence="2">Uncharacterized protein</fullName>
    </submittedName>
</protein>
<dbReference type="EMBL" id="VIEB01000269">
    <property type="protein sequence ID" value="TQD97551.1"/>
    <property type="molecule type" value="Genomic_DNA"/>
</dbReference>
<feature type="region of interest" description="Disordered" evidence="1">
    <location>
        <begin position="53"/>
        <end position="148"/>
    </location>
</feature>
<dbReference type="AlphaFoldDB" id="A0A540MFP3"/>
<proteinExistence type="predicted"/>
<feature type="compositionally biased region" description="Low complexity" evidence="1">
    <location>
        <begin position="112"/>
        <end position="148"/>
    </location>
</feature>
<sequence>MGCKSSHEAWKCLQECLASVSIVRVNQLKTELHTALKGGEYVDKFLMRLKGTGSNSQGFQRYEHGESSNTQRSQDGFNGDQSGTNFQGGTSFLGNGNGNGNNIKSFQGQQAGSFNNRRFGNGNGNSKFSSGFNNRNGNNNYSGNGKSV</sequence>
<accession>A0A540MFP3</accession>
<dbReference type="Proteomes" id="UP000315295">
    <property type="component" value="Unassembled WGS sequence"/>
</dbReference>
<reference evidence="2 3" key="1">
    <citation type="journal article" date="2019" name="G3 (Bethesda)">
        <title>Sequencing of a Wild Apple (Malus baccata) Genome Unravels the Differences Between Cultivated and Wild Apple Species Regarding Disease Resistance and Cold Tolerance.</title>
        <authorList>
            <person name="Chen X."/>
        </authorList>
    </citation>
    <scope>NUCLEOTIDE SEQUENCE [LARGE SCALE GENOMIC DNA]</scope>
    <source>
        <strain evidence="3">cv. Shandingzi</strain>
        <tissue evidence="2">Leaves</tissue>
    </source>
</reference>
<name>A0A540MFP3_MALBA</name>